<reference evidence="7 8" key="1">
    <citation type="journal article" date="2019" name="BMC Genomics">
        <title>Chromosome level assembly and comparative genome analysis confirm lager-brewing yeasts originated from a single hybridization.</title>
        <authorList>
            <person name="Salazar A.N."/>
            <person name="Gorter de Vries A.R."/>
            <person name="van den Broek M."/>
            <person name="Brouwers N."/>
            <person name="de la Torre Cortes P."/>
            <person name="Kuijpers N.G.A."/>
            <person name="Daran J.G."/>
            <person name="Abeel T."/>
        </authorList>
    </citation>
    <scope>NUCLEOTIDE SEQUENCE [LARGE SCALE GENOMIC DNA]</scope>
    <source>
        <strain evidence="7 8">CBS 1483</strain>
    </source>
</reference>
<dbReference type="AlphaFoldDB" id="A0A6C1E7C0"/>
<keyword evidence="5" id="KW-0862">Zinc</keyword>
<evidence type="ECO:0000256" key="1">
    <source>
        <dbReference type="ARBA" id="ARBA00004514"/>
    </source>
</evidence>
<keyword evidence="3" id="KW-0963">Cytoplasm</keyword>
<organism evidence="7 8">
    <name type="scientific">Saccharomyces pastorianus</name>
    <name type="common">Lager yeast</name>
    <name type="synonym">Saccharomyces cerevisiae x Saccharomyces eubayanus</name>
    <dbReference type="NCBI Taxonomy" id="27292"/>
    <lineage>
        <taxon>Eukaryota</taxon>
        <taxon>Fungi</taxon>
        <taxon>Dikarya</taxon>
        <taxon>Ascomycota</taxon>
        <taxon>Saccharomycotina</taxon>
        <taxon>Saccharomycetes</taxon>
        <taxon>Saccharomycetales</taxon>
        <taxon>Saccharomycetaceae</taxon>
        <taxon>Saccharomyces</taxon>
    </lineage>
</organism>
<name>A0A6C1E7C0_SACPS</name>
<dbReference type="Proteomes" id="UP000501346">
    <property type="component" value="Chromosome SeVII-ScVII"/>
</dbReference>
<evidence type="ECO:0000256" key="3">
    <source>
        <dbReference type="ARBA" id="ARBA00022490"/>
    </source>
</evidence>
<accession>A0A6C1E7C0</accession>
<dbReference type="OrthoDB" id="4039163at2759"/>
<evidence type="ECO:0000256" key="6">
    <source>
        <dbReference type="SAM" id="SignalP"/>
    </source>
</evidence>
<protein>
    <submittedName>
        <fullName evidence="7">Velum formation-protein</fullName>
    </submittedName>
</protein>
<comment type="subcellular location">
    <subcellularLocation>
        <location evidence="1">Cytoplasm</location>
        <location evidence="1">Cytosol</location>
    </subcellularLocation>
</comment>
<proteinExistence type="inferred from homology"/>
<feature type="chain" id="PRO_5025522616" evidence="6">
    <location>
        <begin position="20"/>
        <end position="206"/>
    </location>
</feature>
<sequence length="206" mass="22200">MSFLSIFTFFSVLISVATAVRFDLTNVTCKGLHGPHCGTYVMEVVGQNGTFLGQSTFVGADVLTESAGDAWARYLGQETRFLPKLTTIASNETKNFSPLIFTTNIYTCNPQSIGDAMVPFANTVTGEIEYNSWADTADNASFITGLANQLFNSTNYGVQVASCYPNFASVILSTPTVNIFGKDDTLPDYCTAIQLKAVCPPEAGFD</sequence>
<dbReference type="EMBL" id="CP049004">
    <property type="protein sequence ID" value="QID84851.1"/>
    <property type="molecule type" value="Genomic_DNA"/>
</dbReference>
<evidence type="ECO:0000313" key="7">
    <source>
        <dbReference type="EMBL" id="QID84851.1"/>
    </source>
</evidence>
<keyword evidence="8" id="KW-1185">Reference proteome</keyword>
<evidence type="ECO:0000256" key="4">
    <source>
        <dbReference type="ARBA" id="ARBA00022729"/>
    </source>
</evidence>
<evidence type="ECO:0000313" key="8">
    <source>
        <dbReference type="Proteomes" id="UP000501346"/>
    </source>
</evidence>
<dbReference type="GO" id="GO:0005829">
    <property type="term" value="C:cytosol"/>
    <property type="evidence" value="ECO:0007669"/>
    <property type="project" value="UniProtKB-SubCell"/>
</dbReference>
<evidence type="ECO:0000256" key="5">
    <source>
        <dbReference type="ARBA" id="ARBA00022833"/>
    </source>
</evidence>
<comment type="similarity">
    <text evidence="2">Belongs to the VEL1 family.</text>
</comment>
<gene>
    <name evidence="7" type="primary">VEL1</name>
    <name evidence="7" type="ORF">GRS66_007385</name>
</gene>
<evidence type="ECO:0000256" key="2">
    <source>
        <dbReference type="ARBA" id="ARBA00010293"/>
    </source>
</evidence>
<dbReference type="Pfam" id="PF10339">
    <property type="entry name" value="Vel1p"/>
    <property type="match status" value="1"/>
</dbReference>
<dbReference type="InterPro" id="IPR019435">
    <property type="entry name" value="Vel1-like"/>
</dbReference>
<keyword evidence="4 6" id="KW-0732">Signal</keyword>
<feature type="signal peptide" evidence="6">
    <location>
        <begin position="1"/>
        <end position="19"/>
    </location>
</feature>